<evidence type="ECO:0000313" key="9">
    <source>
        <dbReference type="EMBL" id="GAD99451.1"/>
    </source>
</evidence>
<evidence type="ECO:0000259" key="8">
    <source>
        <dbReference type="Pfam" id="PF09430"/>
    </source>
</evidence>
<feature type="region of interest" description="Disordered" evidence="6">
    <location>
        <begin position="206"/>
        <end position="229"/>
    </location>
</feature>
<dbReference type="PANTHER" id="PTHR13605:SF4">
    <property type="entry name" value="ER MEMBRANE PROTEIN COMPLEX SUBUNIT 7"/>
    <property type="match status" value="1"/>
</dbReference>
<comment type="caution">
    <text evidence="9">The sequence shown here is derived from an EMBL/GenBank/DDBJ whole genome shotgun (WGS) entry which is preliminary data.</text>
</comment>
<dbReference type="eggNOG" id="KOG3306">
    <property type="taxonomic scope" value="Eukaryota"/>
</dbReference>
<evidence type="ECO:0000256" key="4">
    <source>
        <dbReference type="ARBA" id="ARBA00022989"/>
    </source>
</evidence>
<dbReference type="InParanoid" id="V5GBN4"/>
<dbReference type="Proteomes" id="UP000018001">
    <property type="component" value="Unassembled WGS sequence"/>
</dbReference>
<keyword evidence="2" id="KW-0812">Transmembrane</keyword>
<keyword evidence="10" id="KW-1185">Reference proteome</keyword>
<reference evidence="10" key="1">
    <citation type="journal article" date="2014" name="Genome Announc.">
        <title>Draft genome sequence of the formaldehyde-resistant fungus Byssochlamys spectabilis No. 5 (anamorph Paecilomyces variotii No. 5) (NBRC109023).</title>
        <authorList>
            <person name="Oka T."/>
            <person name="Ekino K."/>
            <person name="Fukuda K."/>
            <person name="Nomura Y."/>
        </authorList>
    </citation>
    <scope>NUCLEOTIDE SEQUENCE [LARGE SCALE GENOMIC DNA]</scope>
    <source>
        <strain evidence="10">No. 5 / NBRC 109023</strain>
    </source>
</reference>
<accession>V5GBN4</accession>
<comment type="subcellular location">
    <subcellularLocation>
        <location evidence="1">Membrane</location>
        <topology evidence="1">Single-pass membrane protein</topology>
    </subcellularLocation>
</comment>
<feature type="region of interest" description="Disordered" evidence="6">
    <location>
        <begin position="244"/>
        <end position="270"/>
    </location>
</feature>
<feature type="signal peptide" evidence="7">
    <location>
        <begin position="1"/>
        <end position="24"/>
    </location>
</feature>
<keyword evidence="4" id="KW-1133">Transmembrane helix</keyword>
<evidence type="ECO:0000256" key="3">
    <source>
        <dbReference type="ARBA" id="ARBA00022729"/>
    </source>
</evidence>
<name>V5GBN4_BYSSN</name>
<evidence type="ECO:0000256" key="6">
    <source>
        <dbReference type="SAM" id="MobiDB-lite"/>
    </source>
</evidence>
<sequence length="270" mass="28503">MLPSARKLLLLLPLLHAATTAASSLTVTIPPSNFLPNPNVLPAGTHATLTTLSESPKENANILSAPLTSSSTFTFPSLPAPSKSESGSQSKPKSYLLDIRSREYVFAPYRVDVAADGTVIGVWETFRGNAWSNRGAEMFVATVGGSAIEDVIVPAKVLARRGFYEERAKFSPLSLFKNPMILLAVFAMVVMFAMPKLMENMDPEMREEFEKQSRGGPLTAASRGAVSGGNPANFDLAGWMAGTTSSASAADGSSAATSGRESGGASRRRG</sequence>
<dbReference type="HOGENOM" id="CLU_073620_0_0_1"/>
<gene>
    <name evidence="9" type="ORF">PVAR5_8166</name>
</gene>
<dbReference type="InterPro" id="IPR039163">
    <property type="entry name" value="EMC7"/>
</dbReference>
<proteinExistence type="predicted"/>
<dbReference type="EMBL" id="BAUL01000297">
    <property type="protein sequence ID" value="GAD99451.1"/>
    <property type="molecule type" value="Genomic_DNA"/>
</dbReference>
<organism evidence="9 10">
    <name type="scientific">Byssochlamys spectabilis (strain No. 5 / NBRC 109023)</name>
    <name type="common">Paecilomyces variotii</name>
    <dbReference type="NCBI Taxonomy" id="1356009"/>
    <lineage>
        <taxon>Eukaryota</taxon>
        <taxon>Fungi</taxon>
        <taxon>Dikarya</taxon>
        <taxon>Ascomycota</taxon>
        <taxon>Pezizomycotina</taxon>
        <taxon>Eurotiomycetes</taxon>
        <taxon>Eurotiomycetidae</taxon>
        <taxon>Eurotiales</taxon>
        <taxon>Thermoascaceae</taxon>
        <taxon>Paecilomyces</taxon>
    </lineage>
</organism>
<dbReference type="Pfam" id="PF09430">
    <property type="entry name" value="EMC7_beta-sandw"/>
    <property type="match status" value="1"/>
</dbReference>
<feature type="chain" id="PRO_5004733660" description="ER membrane protein complex subunit 7 beta-sandwich domain-containing protein" evidence="7">
    <location>
        <begin position="25"/>
        <end position="270"/>
    </location>
</feature>
<protein>
    <recommendedName>
        <fullName evidence="8">ER membrane protein complex subunit 7 beta-sandwich domain-containing protein</fullName>
    </recommendedName>
</protein>
<feature type="domain" description="ER membrane protein complex subunit 7 beta-sandwich" evidence="8">
    <location>
        <begin position="37"/>
        <end position="183"/>
    </location>
</feature>
<evidence type="ECO:0000256" key="2">
    <source>
        <dbReference type="ARBA" id="ARBA00022692"/>
    </source>
</evidence>
<dbReference type="PANTHER" id="PTHR13605">
    <property type="entry name" value="ER MEMBRANE PROTEIN COMPLEX SUBUNIT 7"/>
    <property type="match status" value="1"/>
</dbReference>
<evidence type="ECO:0000256" key="5">
    <source>
        <dbReference type="ARBA" id="ARBA00023136"/>
    </source>
</evidence>
<evidence type="ECO:0000256" key="7">
    <source>
        <dbReference type="SAM" id="SignalP"/>
    </source>
</evidence>
<keyword evidence="5" id="KW-0472">Membrane</keyword>
<dbReference type="OrthoDB" id="27095at2759"/>
<dbReference type="GO" id="GO:0072546">
    <property type="term" value="C:EMC complex"/>
    <property type="evidence" value="ECO:0007669"/>
    <property type="project" value="TreeGrafter"/>
</dbReference>
<dbReference type="InterPro" id="IPR019008">
    <property type="entry name" value="Beta_sandwich_EMC7"/>
</dbReference>
<evidence type="ECO:0000256" key="1">
    <source>
        <dbReference type="ARBA" id="ARBA00004167"/>
    </source>
</evidence>
<evidence type="ECO:0000313" key="10">
    <source>
        <dbReference type="Proteomes" id="UP000018001"/>
    </source>
</evidence>
<keyword evidence="3 7" id="KW-0732">Signal</keyword>
<dbReference type="AlphaFoldDB" id="V5GBN4"/>